<keyword evidence="12 18" id="KW-0238">DNA-binding</keyword>
<evidence type="ECO:0000256" key="14">
    <source>
        <dbReference type="ARBA" id="ARBA00023236"/>
    </source>
</evidence>
<evidence type="ECO:0000256" key="7">
    <source>
        <dbReference type="ARBA" id="ARBA00022769"/>
    </source>
</evidence>
<evidence type="ECO:0000256" key="3">
    <source>
        <dbReference type="ARBA" id="ARBA00022723"/>
    </source>
</evidence>
<keyword evidence="13 18" id="KW-0234">DNA repair</keyword>
<evidence type="ECO:0000259" key="19">
    <source>
        <dbReference type="PROSITE" id="PS50893"/>
    </source>
</evidence>
<gene>
    <name evidence="18 20" type="primary">uvrA</name>
    <name evidence="20" type="ORF">NNL22_02155</name>
</gene>
<keyword evidence="9 18" id="KW-0862">Zinc</keyword>
<dbReference type="InterPro" id="IPR017871">
    <property type="entry name" value="ABC_transporter-like_CS"/>
</dbReference>
<keyword evidence="6 18" id="KW-0227">DNA damage</keyword>
<comment type="subunit">
    <text evidence="18">Forms a heterotetramer with UvrB during the search for lesions.</text>
</comment>
<evidence type="ECO:0000256" key="5">
    <source>
        <dbReference type="ARBA" id="ARBA00022741"/>
    </source>
</evidence>
<feature type="domain" description="ABC transporter" evidence="19">
    <location>
        <begin position="607"/>
        <end position="936"/>
    </location>
</feature>
<feature type="binding site" evidence="18">
    <location>
        <begin position="639"/>
        <end position="646"/>
    </location>
    <ligand>
        <name>ATP</name>
        <dbReference type="ChEBI" id="CHEBI:30616"/>
    </ligand>
</feature>
<protein>
    <recommendedName>
        <fullName evidence="16 18">UvrABC system protein A</fullName>
        <shortName evidence="18">UvrA protein</shortName>
    </recommendedName>
    <alternativeName>
        <fullName evidence="17 18">Excinuclease ABC subunit A</fullName>
    </alternativeName>
</protein>
<dbReference type="KEGG" id="asem:NNL22_02155"/>
<evidence type="ECO:0000256" key="1">
    <source>
        <dbReference type="ARBA" id="ARBA00004496"/>
    </source>
</evidence>
<dbReference type="GO" id="GO:0016887">
    <property type="term" value="F:ATP hydrolysis activity"/>
    <property type="evidence" value="ECO:0007669"/>
    <property type="project" value="InterPro"/>
</dbReference>
<proteinExistence type="inferred from homology"/>
<keyword evidence="21" id="KW-1185">Reference proteome</keyword>
<dbReference type="GO" id="GO:0009432">
    <property type="term" value="P:SOS response"/>
    <property type="evidence" value="ECO:0007669"/>
    <property type="project" value="UniProtKB-UniRule"/>
</dbReference>
<dbReference type="InterPro" id="IPR041552">
    <property type="entry name" value="UvrA_DNA-bd"/>
</dbReference>
<organism evidence="20 21">
    <name type="scientific">Alkalimarinus sediminis</name>
    <dbReference type="NCBI Taxonomy" id="1632866"/>
    <lineage>
        <taxon>Bacteria</taxon>
        <taxon>Pseudomonadati</taxon>
        <taxon>Pseudomonadota</taxon>
        <taxon>Gammaproteobacteria</taxon>
        <taxon>Alteromonadales</taxon>
        <taxon>Alteromonadaceae</taxon>
        <taxon>Alkalimarinus</taxon>
    </lineage>
</organism>
<evidence type="ECO:0000256" key="8">
    <source>
        <dbReference type="ARBA" id="ARBA00022771"/>
    </source>
</evidence>
<dbReference type="FunFam" id="1.10.8.280:FF:000001">
    <property type="entry name" value="UvrABC system protein A"/>
    <property type="match status" value="1"/>
</dbReference>
<dbReference type="PANTHER" id="PTHR43152">
    <property type="entry name" value="UVRABC SYSTEM PROTEIN A"/>
    <property type="match status" value="1"/>
</dbReference>
<dbReference type="GO" id="GO:0008270">
    <property type="term" value="F:zinc ion binding"/>
    <property type="evidence" value="ECO:0007669"/>
    <property type="project" value="UniProtKB-UniRule"/>
</dbReference>
<feature type="zinc finger region" description="C4-type" evidence="18">
    <location>
        <begin position="739"/>
        <end position="765"/>
    </location>
</feature>
<accession>A0A9E8KPJ6</accession>
<dbReference type="PROSITE" id="PS00211">
    <property type="entry name" value="ABC_TRANSPORTER_1"/>
    <property type="match status" value="2"/>
</dbReference>
<evidence type="ECO:0000256" key="10">
    <source>
        <dbReference type="ARBA" id="ARBA00022840"/>
    </source>
</evidence>
<dbReference type="GO" id="GO:0005524">
    <property type="term" value="F:ATP binding"/>
    <property type="evidence" value="ECO:0007669"/>
    <property type="project" value="UniProtKB-UniRule"/>
</dbReference>
<evidence type="ECO:0000256" key="4">
    <source>
        <dbReference type="ARBA" id="ARBA00022737"/>
    </source>
</evidence>
<feature type="zinc finger region" description="C4-type" evidence="18">
    <location>
        <begin position="252"/>
        <end position="279"/>
    </location>
</feature>
<feature type="binding site" evidence="18">
    <location>
        <begin position="31"/>
        <end position="38"/>
    </location>
    <ligand>
        <name>ATP</name>
        <dbReference type="ChEBI" id="CHEBI:30616"/>
    </ligand>
</feature>
<dbReference type="GO" id="GO:0005737">
    <property type="term" value="C:cytoplasm"/>
    <property type="evidence" value="ECO:0007669"/>
    <property type="project" value="UniProtKB-SubCell"/>
</dbReference>
<dbReference type="InterPro" id="IPR013815">
    <property type="entry name" value="ATP_grasp_subdomain_1"/>
</dbReference>
<keyword evidence="11 18" id="KW-0267">Excision nuclease</keyword>
<evidence type="ECO:0000256" key="17">
    <source>
        <dbReference type="ARBA" id="ARBA00042156"/>
    </source>
</evidence>
<dbReference type="CDD" id="cd03270">
    <property type="entry name" value="ABC_UvrA_I"/>
    <property type="match status" value="1"/>
</dbReference>
<dbReference type="Proteomes" id="UP001164472">
    <property type="component" value="Chromosome"/>
</dbReference>
<dbReference type="PANTHER" id="PTHR43152:SF3">
    <property type="entry name" value="UVRABC SYSTEM PROTEIN A"/>
    <property type="match status" value="1"/>
</dbReference>
<dbReference type="InterPro" id="IPR004602">
    <property type="entry name" value="UvrA"/>
</dbReference>
<evidence type="ECO:0000313" key="21">
    <source>
        <dbReference type="Proteomes" id="UP001164472"/>
    </source>
</evidence>
<keyword evidence="14 18" id="KW-0742">SOS response</keyword>
<sequence length="945" mass="104819">MDKILVRGARTHNLKNIDLEIPRDKLIVITGLSGSGKSSLAFDTLYAEGQRRYVESLSTYARQFLSMMEKPDVDHIEGLSPAISIEQKSTSHNPRSTVGTITEIYDYLRLLFARAGEPRCPEHNEPLEAQTISQMVDLVMAQEEDAKLMMLAPVIKNRKGEHQHVFQELRSQGFIRARIDGIVTDLDDTPDLEKNKKHTVEVVIDRFKVRDGIQQRLAESFETCIGLTDGIALVAPMDNDGEELIFSARFACPHCGYAISELEPRIFSFNNPAGACPTCDGLGIKQFFDANKLIRHPELTLAEGAIKGWDRRTVYYYQMLTSLAEHYGVNLEQPFEGLPEKFKQTILYGSGTEKISFNYVNTRGDIVQREHPFEGVMPNMERRYRETESQMVRDDLSKLLTHKSCPDCHGSRLKEAARHVFIKEMRLPDITAMPVGQAFEYFSTLQLSGRRGEIAVKILAEIQLRLQFLVNVGLDYLTLDRSADTLSGGEAQRIRLASQIGAGLVGVMYILDEPSIGLHQRDNDRLLKTLTHLRDLGNTVIVVEHDEDAIRLADYVIDIGPGAGVHGGQVIAAGTPKEVMSNRDSITGQYLSGTKCIGVPSKRVPYDKTKTMSLTGATGNNLNNVDLTIPLGLLTCITGVSGSGKSTLINGTLYPIAATELNNATTLTVQPHNKIEGLEQLDKVIDIDQSPIGRTPRSNPATYTGIFTPIRELYAGTHEARSRGYKPGRFSFNVKGGRCEACQGDGVIKVEMHFLPDVYVPCDSCKGKRYNRETLDIKYKGKNIHEVLDLTVEDAREFFDSVPFLAKKLQTLIDVGLSYIRLGQSAVTLSGGEAQRVKLAKELSKRDTGKTLYILDEPTTGLHFYDIQQLLNVLHRLREHGNTIVVIEHNLDVVKTADWIIDLGPEGGTGGGNIVAEGTPEDVAKVEGSHTGRFLGDLLQRNQST</sequence>
<keyword evidence="8 18" id="KW-0863">Zinc-finger</keyword>
<evidence type="ECO:0000313" key="20">
    <source>
        <dbReference type="EMBL" id="UZW75428.1"/>
    </source>
</evidence>
<keyword evidence="3 18" id="KW-0479">Metal-binding</keyword>
<dbReference type="CDD" id="cd03271">
    <property type="entry name" value="ABC_UvrA_II"/>
    <property type="match status" value="1"/>
</dbReference>
<evidence type="ECO:0000256" key="16">
    <source>
        <dbReference type="ARBA" id="ARBA00039316"/>
    </source>
</evidence>
<dbReference type="Gene3D" id="1.10.8.280">
    <property type="entry name" value="ABC transporter ATPase domain-like"/>
    <property type="match status" value="1"/>
</dbReference>
<dbReference type="NCBIfam" id="NF001503">
    <property type="entry name" value="PRK00349.1"/>
    <property type="match status" value="1"/>
</dbReference>
<dbReference type="NCBIfam" id="TIGR00630">
    <property type="entry name" value="uvra"/>
    <property type="match status" value="1"/>
</dbReference>
<evidence type="ECO:0000256" key="13">
    <source>
        <dbReference type="ARBA" id="ARBA00023204"/>
    </source>
</evidence>
<dbReference type="FunFam" id="1.20.1580.10:FF:000002">
    <property type="entry name" value="UvrABC system protein A"/>
    <property type="match status" value="1"/>
</dbReference>
<comment type="similarity">
    <text evidence="15 18">Belongs to the ABC transporter superfamily. UvrA family.</text>
</comment>
<dbReference type="HAMAP" id="MF_00205">
    <property type="entry name" value="UvrA"/>
    <property type="match status" value="1"/>
</dbReference>
<keyword evidence="2 18" id="KW-0963">Cytoplasm</keyword>
<dbReference type="Gene3D" id="1.20.1580.10">
    <property type="entry name" value="ABC transporter ATPase like domain"/>
    <property type="match status" value="2"/>
</dbReference>
<dbReference type="InterPro" id="IPR041102">
    <property type="entry name" value="UvrA_inter"/>
</dbReference>
<dbReference type="PROSITE" id="PS50893">
    <property type="entry name" value="ABC_TRANSPORTER_2"/>
    <property type="match status" value="1"/>
</dbReference>
<evidence type="ECO:0000256" key="11">
    <source>
        <dbReference type="ARBA" id="ARBA00022881"/>
    </source>
</evidence>
<dbReference type="EMBL" id="CP101527">
    <property type="protein sequence ID" value="UZW75428.1"/>
    <property type="molecule type" value="Genomic_DNA"/>
</dbReference>
<dbReference type="InterPro" id="IPR003439">
    <property type="entry name" value="ABC_transporter-like_ATP-bd"/>
</dbReference>
<evidence type="ECO:0000256" key="9">
    <source>
        <dbReference type="ARBA" id="ARBA00022833"/>
    </source>
</evidence>
<dbReference type="SUPFAM" id="SSF52540">
    <property type="entry name" value="P-loop containing nucleoside triphosphate hydrolases"/>
    <property type="match status" value="2"/>
</dbReference>
<dbReference type="AlphaFoldDB" id="A0A9E8KPJ6"/>
<keyword evidence="10 18" id="KW-0067">ATP-binding</keyword>
<evidence type="ECO:0000256" key="6">
    <source>
        <dbReference type="ARBA" id="ARBA00022763"/>
    </source>
</evidence>
<dbReference type="GO" id="GO:0009381">
    <property type="term" value="F:excinuclease ABC activity"/>
    <property type="evidence" value="ECO:0007669"/>
    <property type="project" value="UniProtKB-UniRule"/>
</dbReference>
<dbReference type="RefSeq" id="WP_251812730.1">
    <property type="nucleotide sequence ID" value="NZ_CP101527.1"/>
</dbReference>
<dbReference type="InterPro" id="IPR027417">
    <property type="entry name" value="P-loop_NTPase"/>
</dbReference>
<dbReference type="Pfam" id="PF17755">
    <property type="entry name" value="UvrA_DNA-bind"/>
    <property type="match status" value="1"/>
</dbReference>
<keyword evidence="5 18" id="KW-0547">Nucleotide-binding</keyword>
<evidence type="ECO:0000256" key="15">
    <source>
        <dbReference type="ARBA" id="ARBA00038000"/>
    </source>
</evidence>
<keyword evidence="20" id="KW-0378">Hydrolase</keyword>
<dbReference type="Pfam" id="PF17760">
    <property type="entry name" value="UvrA_inter"/>
    <property type="match status" value="1"/>
</dbReference>
<evidence type="ECO:0000256" key="2">
    <source>
        <dbReference type="ARBA" id="ARBA00022490"/>
    </source>
</evidence>
<dbReference type="Gene3D" id="3.30.1490.20">
    <property type="entry name" value="ATP-grasp fold, A domain"/>
    <property type="match status" value="1"/>
</dbReference>
<comment type="subcellular location">
    <subcellularLocation>
        <location evidence="1 18">Cytoplasm</location>
    </subcellularLocation>
</comment>
<reference evidence="20" key="1">
    <citation type="submission" date="2022-07" db="EMBL/GenBank/DDBJ databases">
        <title>Alkalimarinus sp. nov., isolated from gut of a Alitta virens.</title>
        <authorList>
            <person name="Yang A.I."/>
            <person name="Shin N.-R."/>
        </authorList>
    </citation>
    <scope>NUCLEOTIDE SEQUENCE</scope>
    <source>
        <strain evidence="20">FA028</strain>
    </source>
</reference>
<keyword evidence="7 18" id="KW-0228">DNA excision</keyword>
<keyword evidence="4 18" id="KW-0677">Repeat</keyword>
<name>A0A9E8KPJ6_9ALTE</name>
<comment type="function">
    <text evidence="18">The UvrABC repair system catalyzes the recognition and processing of DNA lesions. UvrA is an ATPase and a DNA-binding protein. A damage recognition complex composed of 2 UvrA and 2 UvrB subunits scans DNA for abnormalities. When the presence of a lesion has been verified by UvrB, the UvrA molecules dissociate.</text>
</comment>
<dbReference type="Gene3D" id="3.40.50.300">
    <property type="entry name" value="P-loop containing nucleotide triphosphate hydrolases"/>
    <property type="match status" value="2"/>
</dbReference>
<dbReference type="GO" id="GO:0006289">
    <property type="term" value="P:nucleotide-excision repair"/>
    <property type="evidence" value="ECO:0007669"/>
    <property type="project" value="UniProtKB-UniRule"/>
</dbReference>
<dbReference type="GO" id="GO:0003677">
    <property type="term" value="F:DNA binding"/>
    <property type="evidence" value="ECO:0007669"/>
    <property type="project" value="UniProtKB-UniRule"/>
</dbReference>
<dbReference type="GO" id="GO:0009380">
    <property type="term" value="C:excinuclease repair complex"/>
    <property type="evidence" value="ECO:0007669"/>
    <property type="project" value="InterPro"/>
</dbReference>
<evidence type="ECO:0000256" key="12">
    <source>
        <dbReference type="ARBA" id="ARBA00023125"/>
    </source>
</evidence>
<evidence type="ECO:0000256" key="18">
    <source>
        <dbReference type="HAMAP-Rule" id="MF_00205"/>
    </source>
</evidence>